<comment type="caution">
    <text evidence="5">The sequence shown here is derived from an EMBL/GenBank/DDBJ whole genome shotgun (WGS) entry which is preliminary data.</text>
</comment>
<organism evidence="5 6">
    <name type="scientific">Nonomuraea rosea</name>
    <dbReference type="NCBI Taxonomy" id="638574"/>
    <lineage>
        <taxon>Bacteria</taxon>
        <taxon>Bacillati</taxon>
        <taxon>Actinomycetota</taxon>
        <taxon>Actinomycetes</taxon>
        <taxon>Streptosporangiales</taxon>
        <taxon>Streptosporangiaceae</taxon>
        <taxon>Nonomuraea</taxon>
    </lineage>
</organism>
<dbReference type="InterPro" id="IPR036388">
    <property type="entry name" value="WH-like_DNA-bd_sf"/>
</dbReference>
<dbReference type="InterPro" id="IPR016032">
    <property type="entry name" value="Sig_transdc_resp-reg_C-effctor"/>
</dbReference>
<dbReference type="Pfam" id="PF00196">
    <property type="entry name" value="GerE"/>
    <property type="match status" value="2"/>
</dbReference>
<proteinExistence type="predicted"/>
<keyword evidence="6" id="KW-1185">Reference proteome</keyword>
<dbReference type="EMBL" id="BAABDQ010000001">
    <property type="protein sequence ID" value="GAA3529573.1"/>
    <property type="molecule type" value="Genomic_DNA"/>
</dbReference>
<dbReference type="RefSeq" id="WP_345558261.1">
    <property type="nucleotide sequence ID" value="NZ_BAABDQ010000001.1"/>
</dbReference>
<dbReference type="PRINTS" id="PR00038">
    <property type="entry name" value="HTHLUXR"/>
</dbReference>
<dbReference type="PANTHER" id="PTHR44688">
    <property type="entry name" value="DNA-BINDING TRANSCRIPTIONAL ACTIVATOR DEVR_DOSR"/>
    <property type="match status" value="1"/>
</dbReference>
<dbReference type="PANTHER" id="PTHR44688:SF16">
    <property type="entry name" value="DNA-BINDING TRANSCRIPTIONAL ACTIVATOR DEVR_DOSR"/>
    <property type="match status" value="1"/>
</dbReference>
<feature type="domain" description="HTH luxR-type" evidence="4">
    <location>
        <begin position="2"/>
        <end position="67"/>
    </location>
</feature>
<keyword evidence="1" id="KW-0805">Transcription regulation</keyword>
<name>A0ABP6VAU4_9ACTN</name>
<reference evidence="6" key="1">
    <citation type="journal article" date="2019" name="Int. J. Syst. Evol. Microbiol.">
        <title>The Global Catalogue of Microorganisms (GCM) 10K type strain sequencing project: providing services to taxonomists for standard genome sequencing and annotation.</title>
        <authorList>
            <consortium name="The Broad Institute Genomics Platform"/>
            <consortium name="The Broad Institute Genome Sequencing Center for Infectious Disease"/>
            <person name="Wu L."/>
            <person name="Ma J."/>
        </authorList>
    </citation>
    <scope>NUCLEOTIDE SEQUENCE [LARGE SCALE GENOMIC DNA]</scope>
    <source>
        <strain evidence="6">JCM 17326</strain>
    </source>
</reference>
<gene>
    <name evidence="5" type="ORF">GCM10022419_005630</name>
</gene>
<evidence type="ECO:0000256" key="2">
    <source>
        <dbReference type="ARBA" id="ARBA00023125"/>
    </source>
</evidence>
<accession>A0ABP6VAU4</accession>
<dbReference type="SUPFAM" id="SSF46894">
    <property type="entry name" value="C-terminal effector domain of the bipartite response regulators"/>
    <property type="match status" value="2"/>
</dbReference>
<dbReference type="Proteomes" id="UP001500630">
    <property type="component" value="Unassembled WGS sequence"/>
</dbReference>
<evidence type="ECO:0000313" key="6">
    <source>
        <dbReference type="Proteomes" id="UP001500630"/>
    </source>
</evidence>
<protein>
    <recommendedName>
        <fullName evidence="4">HTH luxR-type domain-containing protein</fullName>
    </recommendedName>
</protein>
<evidence type="ECO:0000256" key="1">
    <source>
        <dbReference type="ARBA" id="ARBA00023015"/>
    </source>
</evidence>
<keyword evidence="2" id="KW-0238">DNA-binding</keyword>
<evidence type="ECO:0000313" key="5">
    <source>
        <dbReference type="EMBL" id="GAA3529573.1"/>
    </source>
</evidence>
<sequence>MTMDENDILTGRELEILSLTGSGHSAQEIAALVGISRCAVENHRRRIYHKLGVAGPSQAVAMGLALDPRAVPLRSSGAAAPFGRQLVVVHARCVVAAELVTRTMIGCGRAVVAVRTVAPCEDHVEGWSTIVFTAVLVDPVPGDWLLPVRLGARTVAVPSEPPGPAAVTEAMARGAYAVLWLQDVPEHLCAVLDLVAKGYVVVGASGRPELVPRLTARERDVLASIADGHTIRQTARLLGIASKTVESTRARLFRKLGARNRSQALAIAYRTGLVAGQDRPAVAITARGSPGQPART</sequence>
<dbReference type="SMART" id="SM00421">
    <property type="entry name" value="HTH_LUXR"/>
    <property type="match status" value="2"/>
</dbReference>
<dbReference type="CDD" id="cd06170">
    <property type="entry name" value="LuxR_C_like"/>
    <property type="match status" value="2"/>
</dbReference>
<feature type="domain" description="HTH luxR-type" evidence="4">
    <location>
        <begin position="207"/>
        <end position="272"/>
    </location>
</feature>
<evidence type="ECO:0000259" key="4">
    <source>
        <dbReference type="PROSITE" id="PS50043"/>
    </source>
</evidence>
<dbReference type="InterPro" id="IPR000792">
    <property type="entry name" value="Tscrpt_reg_LuxR_C"/>
</dbReference>
<evidence type="ECO:0000256" key="3">
    <source>
        <dbReference type="ARBA" id="ARBA00023163"/>
    </source>
</evidence>
<dbReference type="Gene3D" id="1.10.10.10">
    <property type="entry name" value="Winged helix-like DNA-binding domain superfamily/Winged helix DNA-binding domain"/>
    <property type="match status" value="2"/>
</dbReference>
<keyword evidence="3" id="KW-0804">Transcription</keyword>
<dbReference type="PROSITE" id="PS50043">
    <property type="entry name" value="HTH_LUXR_2"/>
    <property type="match status" value="2"/>
</dbReference>